<dbReference type="Gene3D" id="1.10.287.1490">
    <property type="match status" value="1"/>
</dbReference>
<proteinExistence type="predicted"/>
<dbReference type="EMBL" id="PKPP01004209">
    <property type="protein sequence ID" value="PWA65506.1"/>
    <property type="molecule type" value="Genomic_DNA"/>
</dbReference>
<protein>
    <submittedName>
        <fullName evidence="3">Uncharacterized protein</fullName>
    </submittedName>
</protein>
<feature type="region of interest" description="Disordered" evidence="2">
    <location>
        <begin position="170"/>
        <end position="192"/>
    </location>
</feature>
<accession>A0A2U1MWB8</accession>
<gene>
    <name evidence="3" type="ORF">CTI12_AA335230</name>
</gene>
<organism evidence="3 4">
    <name type="scientific">Artemisia annua</name>
    <name type="common">Sweet wormwood</name>
    <dbReference type="NCBI Taxonomy" id="35608"/>
    <lineage>
        <taxon>Eukaryota</taxon>
        <taxon>Viridiplantae</taxon>
        <taxon>Streptophyta</taxon>
        <taxon>Embryophyta</taxon>
        <taxon>Tracheophyta</taxon>
        <taxon>Spermatophyta</taxon>
        <taxon>Magnoliopsida</taxon>
        <taxon>eudicotyledons</taxon>
        <taxon>Gunneridae</taxon>
        <taxon>Pentapetalae</taxon>
        <taxon>asterids</taxon>
        <taxon>campanulids</taxon>
        <taxon>Asterales</taxon>
        <taxon>Asteraceae</taxon>
        <taxon>Asteroideae</taxon>
        <taxon>Anthemideae</taxon>
        <taxon>Artemisiinae</taxon>
        <taxon>Artemisia</taxon>
    </lineage>
</organism>
<keyword evidence="1" id="KW-0175">Coiled coil</keyword>
<reference evidence="3 4" key="1">
    <citation type="journal article" date="2018" name="Mol. Plant">
        <title>The genome of Artemisia annua provides insight into the evolution of Asteraceae family and artemisinin biosynthesis.</title>
        <authorList>
            <person name="Shen Q."/>
            <person name="Zhang L."/>
            <person name="Liao Z."/>
            <person name="Wang S."/>
            <person name="Yan T."/>
            <person name="Shi P."/>
            <person name="Liu M."/>
            <person name="Fu X."/>
            <person name="Pan Q."/>
            <person name="Wang Y."/>
            <person name="Lv Z."/>
            <person name="Lu X."/>
            <person name="Zhang F."/>
            <person name="Jiang W."/>
            <person name="Ma Y."/>
            <person name="Chen M."/>
            <person name="Hao X."/>
            <person name="Li L."/>
            <person name="Tang Y."/>
            <person name="Lv G."/>
            <person name="Zhou Y."/>
            <person name="Sun X."/>
            <person name="Brodelius P.E."/>
            <person name="Rose J.K.C."/>
            <person name="Tang K."/>
        </authorList>
    </citation>
    <scope>NUCLEOTIDE SEQUENCE [LARGE SCALE GENOMIC DNA]</scope>
    <source>
        <strain evidence="4">cv. Huhao1</strain>
        <tissue evidence="3">Leaf</tissue>
    </source>
</reference>
<evidence type="ECO:0000256" key="1">
    <source>
        <dbReference type="SAM" id="Coils"/>
    </source>
</evidence>
<evidence type="ECO:0000313" key="4">
    <source>
        <dbReference type="Proteomes" id="UP000245207"/>
    </source>
</evidence>
<feature type="compositionally biased region" description="Low complexity" evidence="2">
    <location>
        <begin position="63"/>
        <end position="90"/>
    </location>
</feature>
<dbReference type="Proteomes" id="UP000245207">
    <property type="component" value="Unassembled WGS sequence"/>
</dbReference>
<evidence type="ECO:0000313" key="3">
    <source>
        <dbReference type="EMBL" id="PWA65506.1"/>
    </source>
</evidence>
<feature type="coiled-coil region" evidence="1">
    <location>
        <begin position="304"/>
        <end position="370"/>
    </location>
</feature>
<sequence>MSSPSNPIIIPSDSEIEDSSSSSTVPVSPAIPSLAPSGDVSAETEPFEDDETAPTPQIPPSVPVTSTLPSSIAPSSLPLPSSIYHQTTTVPSPPPVYGPPIYDQYLGTQQRLPPDDVVPPPISSLQPHSYMLPSYIPPPLFTYHQTTTIPLPPSSRDIPETVLPPRKRSFTILPSPSDPYEQAAAEASDRPKARRRVDARRWSFIPHTLGEWRYEEGSPSTFELGESSSMAATRVLPVTREPIHHTIPLLIARMVRHEDRIDRVYDHLNELPLERIETIEMDLAVLIDNGVDIQQTVAGLGTTLDHTLEQVTDLQDQLAQHQEDQYASAADAHDDREALRDQLEIARARITELEEQGAGMRQEISELRESIQHERHMRGRLTDQRILDRTRITTLEHTAEEAQRTMPPKKQSMSTAAINRLVAQRVATQVAAAMAEYETNRNSGNGGEASGTATRKRQDELDIASFMEVERLNKLETAAPIPISTVPPTVFKEKTAEMVTLSKHSSGWHLWIRELV</sequence>
<keyword evidence="4" id="KW-1185">Reference proteome</keyword>
<feature type="region of interest" description="Disordered" evidence="2">
    <location>
        <begin position="1"/>
        <end position="113"/>
    </location>
</feature>
<feature type="compositionally biased region" description="Low complexity" evidence="2">
    <location>
        <begin position="1"/>
        <end position="33"/>
    </location>
</feature>
<dbReference type="STRING" id="35608.A0A2U1MWB8"/>
<evidence type="ECO:0000256" key="2">
    <source>
        <dbReference type="SAM" id="MobiDB-lite"/>
    </source>
</evidence>
<name>A0A2U1MWB8_ARTAN</name>
<dbReference type="AlphaFoldDB" id="A0A2U1MWB8"/>
<comment type="caution">
    <text evidence="3">The sequence shown here is derived from an EMBL/GenBank/DDBJ whole genome shotgun (WGS) entry which is preliminary data.</text>
</comment>